<proteinExistence type="predicted"/>
<dbReference type="EMBL" id="JAMKPW020000011">
    <property type="protein sequence ID" value="KAK8213341.1"/>
    <property type="molecule type" value="Genomic_DNA"/>
</dbReference>
<sequence>MSDEVGHELALSLAWKLYNFWQCILWPSERRNRVVPSNMNGYVALVVLGLYWIAYSVYLVLYGIAFSIVFILRPIYRILLFLIQPVVYFGRFVAACVASPVYFLARFETLYIYLGFGAITLQRFTSRRPATESHNQAVSSLAPTQEIKESRRAFFVTCQP</sequence>
<protein>
    <submittedName>
        <fullName evidence="1">Uncharacterized protein</fullName>
    </submittedName>
</protein>
<evidence type="ECO:0000313" key="1">
    <source>
        <dbReference type="EMBL" id="KAK8213341.1"/>
    </source>
</evidence>
<organism evidence="1 2">
    <name type="scientific">Zalaria obscura</name>
    <dbReference type="NCBI Taxonomy" id="2024903"/>
    <lineage>
        <taxon>Eukaryota</taxon>
        <taxon>Fungi</taxon>
        <taxon>Dikarya</taxon>
        <taxon>Ascomycota</taxon>
        <taxon>Pezizomycotina</taxon>
        <taxon>Dothideomycetes</taxon>
        <taxon>Dothideomycetidae</taxon>
        <taxon>Dothideales</taxon>
        <taxon>Zalariaceae</taxon>
        <taxon>Zalaria</taxon>
    </lineage>
</organism>
<dbReference type="Proteomes" id="UP001320706">
    <property type="component" value="Unassembled WGS sequence"/>
</dbReference>
<accession>A0ACC3SIH5</accession>
<name>A0ACC3SIH5_9PEZI</name>
<evidence type="ECO:0000313" key="2">
    <source>
        <dbReference type="Proteomes" id="UP001320706"/>
    </source>
</evidence>
<reference evidence="1" key="1">
    <citation type="submission" date="2024-02" db="EMBL/GenBank/DDBJ databases">
        <title>Metagenome Assembled Genome of Zalaria obscura JY119.</title>
        <authorList>
            <person name="Vighnesh L."/>
            <person name="Jagadeeshwari U."/>
            <person name="Venkata Ramana C."/>
            <person name="Sasikala C."/>
        </authorList>
    </citation>
    <scope>NUCLEOTIDE SEQUENCE</scope>
    <source>
        <strain evidence="1">JY119</strain>
    </source>
</reference>
<comment type="caution">
    <text evidence="1">The sequence shown here is derived from an EMBL/GenBank/DDBJ whole genome shotgun (WGS) entry which is preliminary data.</text>
</comment>
<keyword evidence="2" id="KW-1185">Reference proteome</keyword>
<gene>
    <name evidence="1" type="ORF">M8818_002640</name>
</gene>